<dbReference type="Proteomes" id="UP001168877">
    <property type="component" value="Unassembled WGS sequence"/>
</dbReference>
<dbReference type="NCBIfam" id="TIGR00756">
    <property type="entry name" value="PPR"/>
    <property type="match status" value="1"/>
</dbReference>
<evidence type="ECO:0000313" key="5">
    <source>
        <dbReference type="Proteomes" id="UP001168877"/>
    </source>
</evidence>
<sequence length="191" mass="22088">MLKKGLVPTPVTYGEVIHRYCKMGRVEDLLKLLEKMLSKQKCRTAYNQVIAKLCSFGYLEEVDKLLDRVLSRGFLCWLIKWLVKAVLNSYWEDIYALFSGAITTVLHHMEKILSPLLDNFVTSKIVKDLKLRFLSSLDQQISSRKQEEPQAAAAAELYLPGVGKKRRNNAWDQKILFENVLHTQIQHCHLI</sequence>
<dbReference type="AlphaFoldDB" id="A0AA39RS38"/>
<reference evidence="4" key="1">
    <citation type="journal article" date="2022" name="Plant J.">
        <title>Strategies of tolerance reflected in two North American maple genomes.</title>
        <authorList>
            <person name="McEvoy S.L."/>
            <person name="Sezen U.U."/>
            <person name="Trouern-Trend A."/>
            <person name="McMahon S.M."/>
            <person name="Schaberg P.G."/>
            <person name="Yang J."/>
            <person name="Wegrzyn J.L."/>
            <person name="Swenson N.G."/>
        </authorList>
    </citation>
    <scope>NUCLEOTIDE SEQUENCE</scope>
    <source>
        <strain evidence="4">NS2018</strain>
    </source>
</reference>
<gene>
    <name evidence="4" type="ORF">LWI29_021011</name>
</gene>
<evidence type="ECO:0000256" key="1">
    <source>
        <dbReference type="ARBA" id="ARBA00007626"/>
    </source>
</evidence>
<dbReference type="GO" id="GO:0005739">
    <property type="term" value="C:mitochondrion"/>
    <property type="evidence" value="ECO:0007669"/>
    <property type="project" value="TreeGrafter"/>
</dbReference>
<dbReference type="EMBL" id="JAUESC010000385">
    <property type="protein sequence ID" value="KAK0579097.1"/>
    <property type="molecule type" value="Genomic_DNA"/>
</dbReference>
<dbReference type="InterPro" id="IPR002885">
    <property type="entry name" value="PPR_rpt"/>
</dbReference>
<comment type="caution">
    <text evidence="4">The sequence shown here is derived from an EMBL/GenBank/DDBJ whole genome shotgun (WGS) entry which is preliminary data.</text>
</comment>
<dbReference type="Pfam" id="PF01535">
    <property type="entry name" value="PPR"/>
    <property type="match status" value="1"/>
</dbReference>
<organism evidence="4 5">
    <name type="scientific">Acer saccharum</name>
    <name type="common">Sugar maple</name>
    <dbReference type="NCBI Taxonomy" id="4024"/>
    <lineage>
        <taxon>Eukaryota</taxon>
        <taxon>Viridiplantae</taxon>
        <taxon>Streptophyta</taxon>
        <taxon>Embryophyta</taxon>
        <taxon>Tracheophyta</taxon>
        <taxon>Spermatophyta</taxon>
        <taxon>Magnoliopsida</taxon>
        <taxon>eudicotyledons</taxon>
        <taxon>Gunneridae</taxon>
        <taxon>Pentapetalae</taxon>
        <taxon>rosids</taxon>
        <taxon>malvids</taxon>
        <taxon>Sapindales</taxon>
        <taxon>Sapindaceae</taxon>
        <taxon>Hippocastanoideae</taxon>
        <taxon>Acereae</taxon>
        <taxon>Acer</taxon>
    </lineage>
</organism>
<accession>A0AA39RS38</accession>
<dbReference type="PANTHER" id="PTHR47938:SF10">
    <property type="entry name" value="TETRATRICOPEPTIDE REPEAT (TPR)-LIKE SUPERFAMILY PROTEIN"/>
    <property type="match status" value="1"/>
</dbReference>
<protein>
    <recommendedName>
        <fullName evidence="6">Pentatricopeptide repeat-containing protein</fullName>
    </recommendedName>
</protein>
<dbReference type="Gene3D" id="1.25.40.10">
    <property type="entry name" value="Tetratricopeptide repeat domain"/>
    <property type="match status" value="1"/>
</dbReference>
<evidence type="ECO:0000256" key="3">
    <source>
        <dbReference type="PROSITE-ProRule" id="PRU00708"/>
    </source>
</evidence>
<dbReference type="Pfam" id="PF12854">
    <property type="entry name" value="PPR_1"/>
    <property type="match status" value="1"/>
</dbReference>
<dbReference type="PROSITE" id="PS51375">
    <property type="entry name" value="PPR"/>
    <property type="match status" value="1"/>
</dbReference>
<evidence type="ECO:0008006" key="6">
    <source>
        <dbReference type="Google" id="ProtNLM"/>
    </source>
</evidence>
<keyword evidence="2" id="KW-0677">Repeat</keyword>
<evidence type="ECO:0000313" key="4">
    <source>
        <dbReference type="EMBL" id="KAK0579097.1"/>
    </source>
</evidence>
<proteinExistence type="inferred from homology"/>
<dbReference type="GO" id="GO:0003729">
    <property type="term" value="F:mRNA binding"/>
    <property type="evidence" value="ECO:0007669"/>
    <property type="project" value="TreeGrafter"/>
</dbReference>
<dbReference type="InterPro" id="IPR011990">
    <property type="entry name" value="TPR-like_helical_dom_sf"/>
</dbReference>
<dbReference type="PANTHER" id="PTHR47938">
    <property type="entry name" value="RESPIRATORY COMPLEX I CHAPERONE (CIA84), PUTATIVE (AFU_ORTHOLOGUE AFUA_2G06020)-RELATED"/>
    <property type="match status" value="1"/>
</dbReference>
<evidence type="ECO:0000256" key="2">
    <source>
        <dbReference type="ARBA" id="ARBA00022737"/>
    </source>
</evidence>
<comment type="similarity">
    <text evidence="1">Belongs to the PPR family. P subfamily.</text>
</comment>
<name>A0AA39RS38_ACESA</name>
<keyword evidence="5" id="KW-1185">Reference proteome</keyword>
<reference evidence="4" key="2">
    <citation type="submission" date="2023-06" db="EMBL/GenBank/DDBJ databases">
        <authorList>
            <person name="Swenson N.G."/>
            <person name="Wegrzyn J.L."/>
            <person name="Mcevoy S.L."/>
        </authorList>
    </citation>
    <scope>NUCLEOTIDE SEQUENCE</scope>
    <source>
        <strain evidence="4">NS2018</strain>
        <tissue evidence="4">Leaf</tissue>
    </source>
</reference>
<feature type="repeat" description="PPR" evidence="3">
    <location>
        <begin position="9"/>
        <end position="39"/>
    </location>
</feature>